<dbReference type="InterPro" id="IPR039564">
    <property type="entry name" value="Peptidase_C39-like"/>
</dbReference>
<evidence type="ECO:0000256" key="1">
    <source>
        <dbReference type="SAM" id="MobiDB-lite"/>
    </source>
</evidence>
<accession>A0A1F5PKZ8</accession>
<proteinExistence type="predicted"/>
<reference evidence="3 4" key="1">
    <citation type="journal article" date="2016" name="Nat. Commun.">
        <title>Thousands of microbial genomes shed light on interconnected biogeochemical processes in an aquifer system.</title>
        <authorList>
            <person name="Anantharaman K."/>
            <person name="Brown C.T."/>
            <person name="Hug L.A."/>
            <person name="Sharon I."/>
            <person name="Castelle C.J."/>
            <person name="Probst A.J."/>
            <person name="Thomas B.C."/>
            <person name="Singh A."/>
            <person name="Wilkins M.J."/>
            <person name="Karaoz U."/>
            <person name="Brodie E.L."/>
            <person name="Williams K.H."/>
            <person name="Hubbard S.S."/>
            <person name="Banfield J.F."/>
        </authorList>
    </citation>
    <scope>NUCLEOTIDE SEQUENCE [LARGE SCALE GENOMIC DNA]</scope>
</reference>
<protein>
    <recommendedName>
        <fullName evidence="2">Peptidase C39-like domain-containing protein</fullName>
    </recommendedName>
</protein>
<evidence type="ECO:0000313" key="4">
    <source>
        <dbReference type="Proteomes" id="UP000177682"/>
    </source>
</evidence>
<dbReference type="EMBL" id="MFEY01000005">
    <property type="protein sequence ID" value="OGE90581.1"/>
    <property type="molecule type" value="Genomic_DNA"/>
</dbReference>
<evidence type="ECO:0000313" key="3">
    <source>
        <dbReference type="EMBL" id="OGE90581.1"/>
    </source>
</evidence>
<name>A0A1F5PKZ8_9BACT</name>
<sequence length="249" mass="27198">MKKINLTILIMVALALAAVLIFKPKPNDQPKDQPKNETSPASQSPSTPAGQASALPGYVLLTVPFTAQAPTANWSDPRQQDGCEEASLIMAYAWTQGKTSISASEAEKTIIAMSEFEKETYGNYLDLGAADTAKLMTDYYHYDNHTVKSGITIEDIKKELAAGKLVITPANGQKLNNPNFTGAGPLTHMLVVIGYDEAKKQVITNDPGTRNGKGYRYSYNIFFNALVDYKTGYHEDQTGRPKAMIVVEK</sequence>
<organism evidence="3 4">
    <name type="scientific">Candidatus Doudnabacteria bacterium RIFCSPHIGHO2_12_FULL_48_16</name>
    <dbReference type="NCBI Taxonomy" id="1817838"/>
    <lineage>
        <taxon>Bacteria</taxon>
        <taxon>Candidatus Doudnaibacteriota</taxon>
    </lineage>
</organism>
<dbReference type="Gene3D" id="3.90.70.10">
    <property type="entry name" value="Cysteine proteinases"/>
    <property type="match status" value="1"/>
</dbReference>
<feature type="compositionally biased region" description="Low complexity" evidence="1">
    <location>
        <begin position="36"/>
        <end position="51"/>
    </location>
</feature>
<dbReference type="AlphaFoldDB" id="A0A1F5PKZ8"/>
<feature type="region of interest" description="Disordered" evidence="1">
    <location>
        <begin position="27"/>
        <end position="51"/>
    </location>
</feature>
<comment type="caution">
    <text evidence="3">The sequence shown here is derived from an EMBL/GenBank/DDBJ whole genome shotgun (WGS) entry which is preliminary data.</text>
</comment>
<gene>
    <name evidence="3" type="ORF">A3E29_02180</name>
</gene>
<evidence type="ECO:0000259" key="2">
    <source>
        <dbReference type="Pfam" id="PF13529"/>
    </source>
</evidence>
<feature type="domain" description="Peptidase C39-like" evidence="2">
    <location>
        <begin position="62"/>
        <end position="207"/>
    </location>
</feature>
<dbReference type="Proteomes" id="UP000177682">
    <property type="component" value="Unassembled WGS sequence"/>
</dbReference>
<dbReference type="Pfam" id="PF13529">
    <property type="entry name" value="Peptidase_C39_2"/>
    <property type="match status" value="1"/>
</dbReference>